<dbReference type="AlphaFoldDB" id="A0AAI9CHD7"/>
<evidence type="ECO:0000313" key="2">
    <source>
        <dbReference type="EMBL" id="EKZ1925293.1"/>
    </source>
</evidence>
<comment type="caution">
    <text evidence="2">The sequence shown here is derived from an EMBL/GenBank/DDBJ whole genome shotgun (WGS) entry which is preliminary data.</text>
</comment>
<dbReference type="Proteomes" id="UP001225498">
    <property type="component" value="Unassembled WGS sequence"/>
</dbReference>
<evidence type="ECO:0000313" key="3">
    <source>
        <dbReference type="Proteomes" id="UP001225498"/>
    </source>
</evidence>
<keyword evidence="1" id="KW-0472">Membrane</keyword>
<gene>
    <name evidence="2" type="ORF">REH87_000250</name>
</gene>
<proteinExistence type="predicted"/>
<name>A0AAI9CHD7_STEMA</name>
<dbReference type="EMBL" id="ABLTIR010000002">
    <property type="protein sequence ID" value="EKZ1925293.1"/>
    <property type="molecule type" value="Genomic_DNA"/>
</dbReference>
<accession>A0AAI9CHD7</accession>
<feature type="transmembrane region" description="Helical" evidence="1">
    <location>
        <begin position="19"/>
        <end position="37"/>
    </location>
</feature>
<organism evidence="2 3">
    <name type="scientific">Stenotrophomonas maltophilia</name>
    <name type="common">Pseudomonas maltophilia</name>
    <name type="synonym">Xanthomonas maltophilia</name>
    <dbReference type="NCBI Taxonomy" id="40324"/>
    <lineage>
        <taxon>Bacteria</taxon>
        <taxon>Pseudomonadati</taxon>
        <taxon>Pseudomonadota</taxon>
        <taxon>Gammaproteobacteria</taxon>
        <taxon>Lysobacterales</taxon>
        <taxon>Lysobacteraceae</taxon>
        <taxon>Stenotrophomonas</taxon>
        <taxon>Stenotrophomonas maltophilia group</taxon>
    </lineage>
</organism>
<keyword evidence="1" id="KW-0812">Transmembrane</keyword>
<sequence length="151" mass="17626">MIDELRGHWPVIEQHPWDFLWVFVIGLSAGWAASALWRKLTSEKQPAPRQPGAVAKLLKRATERKFKPNGIQRNCVQGLRFHDHRHLTVEQLSQVMQNKYPVSDVQQALEQLDEQGWVHWQISEETFRPAYTLQGKGLDYAREMNFQVRAP</sequence>
<protein>
    <submittedName>
        <fullName evidence="2">Uncharacterized protein</fullName>
    </submittedName>
</protein>
<reference evidence="2" key="1">
    <citation type="submission" date="2023-08" db="EMBL/GenBank/DDBJ databases">
        <authorList>
            <consortium name="Clinical and Environmental Microbiology Branch: Whole genome sequencing antimicrobial resistance pathogens in the healthcare setting"/>
        </authorList>
    </citation>
    <scope>NUCLEOTIDE SEQUENCE</scope>
    <source>
        <strain evidence="2">2023CJ-00293</strain>
    </source>
</reference>
<dbReference type="RefSeq" id="WP_005409398.1">
    <property type="nucleotide sequence ID" value="NZ_CAXYHH010000020.1"/>
</dbReference>
<keyword evidence="1" id="KW-1133">Transmembrane helix</keyword>
<evidence type="ECO:0000256" key="1">
    <source>
        <dbReference type="SAM" id="Phobius"/>
    </source>
</evidence>